<evidence type="ECO:0000256" key="1">
    <source>
        <dbReference type="SAM" id="SignalP"/>
    </source>
</evidence>
<dbReference type="Gene3D" id="2.60.40.1120">
    <property type="entry name" value="Carboxypeptidase-like, regulatory domain"/>
    <property type="match status" value="1"/>
</dbReference>
<dbReference type="InterPro" id="IPR008969">
    <property type="entry name" value="CarboxyPept-like_regulatory"/>
</dbReference>
<dbReference type="EMBL" id="FUWX01000015">
    <property type="protein sequence ID" value="SJZ93167.1"/>
    <property type="molecule type" value="Genomic_DNA"/>
</dbReference>
<keyword evidence="2" id="KW-0378">Hydrolase</keyword>
<feature type="chain" id="PRO_5010527920" evidence="1">
    <location>
        <begin position="20"/>
        <end position="283"/>
    </location>
</feature>
<keyword evidence="3" id="KW-1185">Reference proteome</keyword>
<keyword evidence="2" id="KW-0645">Protease</keyword>
<name>A0A1T4PPJ9_9FUSO</name>
<keyword evidence="2" id="KW-0121">Carboxypeptidase</keyword>
<evidence type="ECO:0000313" key="2">
    <source>
        <dbReference type="EMBL" id="SJZ93167.1"/>
    </source>
</evidence>
<accession>A0A1T4PPJ9</accession>
<proteinExistence type="predicted"/>
<reference evidence="2 3" key="1">
    <citation type="submission" date="2017-02" db="EMBL/GenBank/DDBJ databases">
        <authorList>
            <person name="Peterson S.W."/>
        </authorList>
    </citation>
    <scope>NUCLEOTIDE SEQUENCE [LARGE SCALE GENOMIC DNA]</scope>
    <source>
        <strain evidence="2 3">ATCC 700028</strain>
    </source>
</reference>
<dbReference type="RefSeq" id="WP_078694448.1">
    <property type="nucleotide sequence ID" value="NZ_FUWX01000015.1"/>
</dbReference>
<dbReference type="GO" id="GO:0004180">
    <property type="term" value="F:carboxypeptidase activity"/>
    <property type="evidence" value="ECO:0007669"/>
    <property type="project" value="UniProtKB-KW"/>
</dbReference>
<organism evidence="2 3">
    <name type="scientific">Cetobacterium ceti</name>
    <dbReference type="NCBI Taxonomy" id="180163"/>
    <lineage>
        <taxon>Bacteria</taxon>
        <taxon>Fusobacteriati</taxon>
        <taxon>Fusobacteriota</taxon>
        <taxon>Fusobacteriia</taxon>
        <taxon>Fusobacteriales</taxon>
        <taxon>Fusobacteriaceae</taxon>
        <taxon>Cetobacterium</taxon>
    </lineage>
</organism>
<protein>
    <submittedName>
        <fullName evidence="2">Carboxypeptidase regulatory-like domain-containing protein</fullName>
    </submittedName>
</protein>
<dbReference type="STRING" id="180163.SAMN02745174_01995"/>
<feature type="signal peptide" evidence="1">
    <location>
        <begin position="1"/>
        <end position="19"/>
    </location>
</feature>
<dbReference type="Proteomes" id="UP000191153">
    <property type="component" value="Unassembled WGS sequence"/>
</dbReference>
<dbReference type="SUPFAM" id="SSF49464">
    <property type="entry name" value="Carboxypeptidase regulatory domain-like"/>
    <property type="match status" value="2"/>
</dbReference>
<sequence length="283" mass="32245">MIKRFIMIFFIIFSQFLFSAEDEFSSSEKFIKVNGIVKNMEYSLGNATVTFINSENKVYNTKSDFAGNFTIFLPKTRYKVLGEKPGYTMEKFNQMFYDFSKFKESTNIVINLAQIPSLIQGRVIDENGNPIKKAKVMIKFKDSIKTIETDHFGMFSSDAPSGLISIFVEKDGYFGNGTAIFLENETLRNNISIKLQRKFYSISGVLTNGIEPLSNETIYLLDGKSKKILEKTQSSINGYYEFLNIPGASTVNILVPEIPGYKKLITPNIEVHENINKYNLFLN</sequence>
<evidence type="ECO:0000313" key="3">
    <source>
        <dbReference type="Proteomes" id="UP000191153"/>
    </source>
</evidence>
<keyword evidence="1" id="KW-0732">Signal</keyword>
<dbReference type="OrthoDB" id="92428at2"/>
<gene>
    <name evidence="2" type="ORF">SAMN02745174_01995</name>
</gene>
<dbReference type="AlphaFoldDB" id="A0A1T4PPJ9"/>